<dbReference type="AlphaFoldDB" id="A0A5C5XL99"/>
<evidence type="ECO:0000313" key="2">
    <source>
        <dbReference type="EMBL" id="TWT63221.1"/>
    </source>
</evidence>
<dbReference type="RefSeq" id="WP_146504997.1">
    <property type="nucleotide sequence ID" value="NZ_SJPG01000001.1"/>
</dbReference>
<sequence length="161" mass="17883">MFRGARRGRQSEREVELISVTELSVEDRRAYLELLLRGASPAVACQQLQLDLFTIVEAVAEDDDFRMEVDAVYDALSQNVAARLYQEAMKGSVTAMTQWLKHRPPPEWSSTVVEGLSVSSWDLMSDEELLAHARLEKIEIPVELEGGDDTPGGESASESIS</sequence>
<protein>
    <submittedName>
        <fullName evidence="2">Uncharacterized protein</fullName>
    </submittedName>
</protein>
<evidence type="ECO:0000313" key="3">
    <source>
        <dbReference type="Proteomes" id="UP000316095"/>
    </source>
</evidence>
<dbReference type="Proteomes" id="UP000316095">
    <property type="component" value="Unassembled WGS sequence"/>
</dbReference>
<comment type="caution">
    <text evidence="2">The sequence shown here is derived from an EMBL/GenBank/DDBJ whole genome shotgun (WGS) entry which is preliminary data.</text>
</comment>
<organism evidence="2 3">
    <name type="scientific">Rubinisphaera italica</name>
    <dbReference type="NCBI Taxonomy" id="2527969"/>
    <lineage>
        <taxon>Bacteria</taxon>
        <taxon>Pseudomonadati</taxon>
        <taxon>Planctomycetota</taxon>
        <taxon>Planctomycetia</taxon>
        <taxon>Planctomycetales</taxon>
        <taxon>Planctomycetaceae</taxon>
        <taxon>Rubinisphaera</taxon>
    </lineage>
</organism>
<dbReference type="OrthoDB" id="214087at2"/>
<dbReference type="EMBL" id="SJPG01000001">
    <property type="protein sequence ID" value="TWT63221.1"/>
    <property type="molecule type" value="Genomic_DNA"/>
</dbReference>
<evidence type="ECO:0000256" key="1">
    <source>
        <dbReference type="SAM" id="MobiDB-lite"/>
    </source>
</evidence>
<accession>A0A5C5XL99</accession>
<name>A0A5C5XL99_9PLAN</name>
<keyword evidence="3" id="KW-1185">Reference proteome</keyword>
<proteinExistence type="predicted"/>
<reference evidence="2 3" key="1">
    <citation type="submission" date="2019-02" db="EMBL/GenBank/DDBJ databases">
        <title>Deep-cultivation of Planctomycetes and their phenomic and genomic characterization uncovers novel biology.</title>
        <authorList>
            <person name="Wiegand S."/>
            <person name="Jogler M."/>
            <person name="Boedeker C."/>
            <person name="Pinto D."/>
            <person name="Vollmers J."/>
            <person name="Rivas-Marin E."/>
            <person name="Kohn T."/>
            <person name="Peeters S.H."/>
            <person name="Heuer A."/>
            <person name="Rast P."/>
            <person name="Oberbeckmann S."/>
            <person name="Bunk B."/>
            <person name="Jeske O."/>
            <person name="Meyerdierks A."/>
            <person name="Storesund J.E."/>
            <person name="Kallscheuer N."/>
            <person name="Luecker S."/>
            <person name="Lage O.M."/>
            <person name="Pohl T."/>
            <person name="Merkel B.J."/>
            <person name="Hornburger P."/>
            <person name="Mueller R.-W."/>
            <person name="Bruemmer F."/>
            <person name="Labrenz M."/>
            <person name="Spormann A.M."/>
            <person name="Op Den Camp H."/>
            <person name="Overmann J."/>
            <person name="Amann R."/>
            <person name="Jetten M.S.M."/>
            <person name="Mascher T."/>
            <person name="Medema M.H."/>
            <person name="Devos D.P."/>
            <person name="Kaster A.-K."/>
            <person name="Ovreas L."/>
            <person name="Rohde M."/>
            <person name="Galperin M.Y."/>
            <person name="Jogler C."/>
        </authorList>
    </citation>
    <scope>NUCLEOTIDE SEQUENCE [LARGE SCALE GENOMIC DNA]</scope>
    <source>
        <strain evidence="2 3">Pan54</strain>
    </source>
</reference>
<gene>
    <name evidence="2" type="ORF">Pan54_39740</name>
</gene>
<feature type="region of interest" description="Disordered" evidence="1">
    <location>
        <begin position="142"/>
        <end position="161"/>
    </location>
</feature>